<dbReference type="PANTHER" id="PTHR24166:SF48">
    <property type="entry name" value="PROTEIN VAPYRIN"/>
    <property type="match status" value="1"/>
</dbReference>
<evidence type="ECO:0000313" key="5">
    <source>
        <dbReference type="WBParaSite" id="maker-uti_cns_0000341-snap-gene-2.3-mRNA-1"/>
    </source>
</evidence>
<dbReference type="PROSITE" id="PS50297">
    <property type="entry name" value="ANK_REP_REGION"/>
    <property type="match status" value="2"/>
</dbReference>
<name>A0A1I8FYB1_9PLAT</name>
<evidence type="ECO:0000256" key="2">
    <source>
        <dbReference type="ARBA" id="ARBA00023043"/>
    </source>
</evidence>
<dbReference type="SMART" id="SM00248">
    <property type="entry name" value="ANK"/>
    <property type="match status" value="5"/>
</dbReference>
<keyword evidence="1" id="KW-0677">Repeat</keyword>
<sequence>MEPPLYEEVQLLHETYDCPEERDEHCIVAAKTAAERNEWEKVKGLVQSVSNIKNRDQCHKDLAKSAAFKGIVDAVKFLVLGISDKNVRDQCCREAASSAAARGHIEIVQFLVRNISNREIKDQCCKKAASSAASRGHLEVVKLLVNSASDQSKRDQCCIEAVKVAAYKGQLKVVKSLMLLVSEQILNDNCCAWITESAIKGHVKVAKFIAQAVSDPSLKDDCCIDAAKCAVNYFQWDTFKEIVRNISDKEKRDQCYMEAVKFAAINGQSDVVKTLLPLVSSKKTRDDWCMYLAKLLAKQCQSWKIVADLVRSVSNPMPATSDGEFNLTSCLVNLVSNQQARDNWFKYLVKFLLKQWYGSEEVLLQSVSDSKKKDEFCLEVAKSAAYYGQLDAIESILRCHSKAPPSYENLRFECVVAACSRLHENVVAFFGLEPNWLFEYSSILRFTASMAIEKKNSVLTKTVSRMQPDQIIQLLRFSISQSHVALAFTLIKVEQFRPMDIDLPDSTGATALMLAADVGHHEIIKELLDLGASVRTQDSQSRTALSRACKAGHVGAVKALLNKGADASHRDNQGLTCVQVAERYGQQQVLRLMNSRESATSPPFFNPRTTGFRGATKYLRTQSIELSYNNFGHLAKAGFTKERAECQQRSADCLEGVARVLTQEDRQMTGSYAEGWANSLTRVNGRTDADSDIDWTVLIPGQELHLDGGCESDEHSIEIRKCHETSGSQPAVPDKPCGVRPAQDTCHAIDCCSSFCREDSFKKLLGFPFTNVHLVRATRPNCTDELRVSFSFHEKQIMRRLNTVQGQLFVIIKYIFKRYLPLKMSTPGLKTYHARTLIFFMLKKHGRLGPAWEPHNLLPRLLEALDMMLDFINSSSSVDKCMPHFFMPDAPLYFKNAGVGGDFNNTKSRVRERLSELRDNIGVVFVELKKLVKPLDQSKSFYFHPFTLLPLSVPPVDTTPTGDETEWQVQYYKLANTYNLIYHCLKELQSESSDQNNLMGHLSRLKEQPWCRCAALCLKTMACLKSQNVQEAVRLTLELQKHRVKEGFKPEEIKSVYYRQCNYRGVELPEDSDWAWRFCLPCDSPPSFPFLPEFTQTLFTTRLSQPRSSHLYVNFRCLSWSLQAELLRDRSAPAIEF</sequence>
<evidence type="ECO:0000256" key="3">
    <source>
        <dbReference type="PROSITE-ProRule" id="PRU00023"/>
    </source>
</evidence>
<dbReference type="Gene3D" id="1.10.1410.40">
    <property type="match status" value="1"/>
</dbReference>
<keyword evidence="4" id="KW-1185">Reference proteome</keyword>
<dbReference type="Pfam" id="PF12796">
    <property type="entry name" value="Ank_2"/>
    <property type="match status" value="2"/>
</dbReference>
<dbReference type="Proteomes" id="UP000095280">
    <property type="component" value="Unplaced"/>
</dbReference>
<feature type="repeat" description="ANK" evidence="3">
    <location>
        <begin position="540"/>
        <end position="572"/>
    </location>
</feature>
<dbReference type="InterPro" id="IPR036770">
    <property type="entry name" value="Ankyrin_rpt-contain_sf"/>
</dbReference>
<dbReference type="SUPFAM" id="SSF48403">
    <property type="entry name" value="Ankyrin repeat"/>
    <property type="match status" value="2"/>
</dbReference>
<accession>A0A1I8FYB1</accession>
<protein>
    <submittedName>
        <fullName evidence="5">ANK_REP_REGION domain-containing protein</fullName>
    </submittedName>
</protein>
<dbReference type="PANTHER" id="PTHR24166">
    <property type="entry name" value="ROLLING PEBBLES, ISOFORM B"/>
    <property type="match status" value="1"/>
</dbReference>
<evidence type="ECO:0000256" key="1">
    <source>
        <dbReference type="ARBA" id="ARBA00022737"/>
    </source>
</evidence>
<organism evidence="4 5">
    <name type="scientific">Macrostomum lignano</name>
    <dbReference type="NCBI Taxonomy" id="282301"/>
    <lineage>
        <taxon>Eukaryota</taxon>
        <taxon>Metazoa</taxon>
        <taxon>Spiralia</taxon>
        <taxon>Lophotrochozoa</taxon>
        <taxon>Platyhelminthes</taxon>
        <taxon>Rhabditophora</taxon>
        <taxon>Macrostomorpha</taxon>
        <taxon>Macrostomida</taxon>
        <taxon>Macrostomidae</taxon>
        <taxon>Macrostomum</taxon>
    </lineage>
</organism>
<dbReference type="InterPro" id="IPR050889">
    <property type="entry name" value="Dendritic_Spine_Reg/Scaffold"/>
</dbReference>
<dbReference type="PROSITE" id="PS50088">
    <property type="entry name" value="ANK_REPEAT"/>
    <property type="match status" value="2"/>
</dbReference>
<keyword evidence="2 3" id="KW-0040">ANK repeat</keyword>
<dbReference type="WBParaSite" id="maker-uti_cns_0000341-snap-gene-2.3-mRNA-1">
    <property type="protein sequence ID" value="maker-uti_cns_0000341-snap-gene-2.3-mRNA-1"/>
    <property type="gene ID" value="maker-uti_cns_0000341-snap-gene-2.3"/>
</dbReference>
<reference evidence="5" key="1">
    <citation type="submission" date="2016-11" db="UniProtKB">
        <authorList>
            <consortium name="WormBaseParasite"/>
        </authorList>
    </citation>
    <scope>IDENTIFICATION</scope>
</reference>
<proteinExistence type="predicted"/>
<dbReference type="Gene3D" id="1.25.40.20">
    <property type="entry name" value="Ankyrin repeat-containing domain"/>
    <property type="match status" value="2"/>
</dbReference>
<dbReference type="InterPro" id="IPR002110">
    <property type="entry name" value="Ankyrin_rpt"/>
</dbReference>
<evidence type="ECO:0000313" key="4">
    <source>
        <dbReference type="Proteomes" id="UP000095280"/>
    </source>
</evidence>
<dbReference type="AlphaFoldDB" id="A0A1I8FYB1"/>
<feature type="repeat" description="ANK" evidence="3">
    <location>
        <begin position="507"/>
        <end position="539"/>
    </location>
</feature>